<dbReference type="InterPro" id="IPR052254">
    <property type="entry name" value="CUL4-DDB1_E3_ligase_receptor"/>
</dbReference>
<dbReference type="Proteomes" id="UP000624244">
    <property type="component" value="Unassembled WGS sequence"/>
</dbReference>
<dbReference type="SMART" id="SM00320">
    <property type="entry name" value="WD40"/>
    <property type="match status" value="2"/>
</dbReference>
<dbReference type="SUPFAM" id="SSF50978">
    <property type="entry name" value="WD40 repeat-like"/>
    <property type="match status" value="1"/>
</dbReference>
<evidence type="ECO:0000256" key="1">
    <source>
        <dbReference type="ARBA" id="ARBA00022574"/>
    </source>
</evidence>
<dbReference type="PANTHER" id="PTHR44472:SF1">
    <property type="entry name" value="DDB1 AND CUL4 ASSOCIATED FACTOR 4"/>
    <property type="match status" value="1"/>
</dbReference>
<sequence length="489" mass="55160">MNGQPIPGFYWDLEKKKYFKIQSQNAARGLDLRYSAENIRKEERKEKIRKAATARSNKIRKERVVRRNPNSIIQTNIERELGFKRRSYYFNSLWTDVCAFGINTRPKQVISRRPCHASIRVFDRDPISRTIYAVQGSNSVNMQRIRTKDDPPAMEIDPSDYYDPPLANPYAFHPWDEVTRTTSTASSLTYLPATGALAVTTYGSDRPPEVWLSDPERDQPYVGQKFTPRDCTAIWAASARPTSFTTPPNITPTIAASQTEHLAVAASSSLLLFTRSQFGSWDSTLALKPLSSDILALDWLSYTTLALGSRDGSIRLYDTRSGGSSHILSHPYPISKLKRADDASRLVCSGLEDSLCLYDLRSPRQLPKSSNYHYQNFPKRRKYTHGNRKAVSTPLLNFEHANREELDLDIAVYPRLGLLAAAQDLATGTAIRVSNLYTGKMVREIKWEAKGKGGWESIRSLKFVEGEGEEGGGVKLWSCWNGGIGEFSW</sequence>
<gene>
    <name evidence="3" type="ORF">GGP41_008945</name>
</gene>
<dbReference type="AlphaFoldDB" id="A0A8H5ZGB1"/>
<evidence type="ECO:0008006" key="5">
    <source>
        <dbReference type="Google" id="ProtNLM"/>
    </source>
</evidence>
<dbReference type="InterPro" id="IPR001680">
    <property type="entry name" value="WD40_rpt"/>
</dbReference>
<dbReference type="InterPro" id="IPR015943">
    <property type="entry name" value="WD40/YVTN_repeat-like_dom_sf"/>
</dbReference>
<comment type="caution">
    <text evidence="3">The sequence shown here is derived from an EMBL/GenBank/DDBJ whole genome shotgun (WGS) entry which is preliminary data.</text>
</comment>
<dbReference type="EMBL" id="WNKQ01000012">
    <property type="protein sequence ID" value="KAF5847699.1"/>
    <property type="molecule type" value="Genomic_DNA"/>
</dbReference>
<accession>A0A8H5ZGB1</accession>
<dbReference type="InterPro" id="IPR036322">
    <property type="entry name" value="WD40_repeat_dom_sf"/>
</dbReference>
<dbReference type="GO" id="GO:0080008">
    <property type="term" value="C:Cul4-RING E3 ubiquitin ligase complex"/>
    <property type="evidence" value="ECO:0007669"/>
    <property type="project" value="TreeGrafter"/>
</dbReference>
<keyword evidence="1" id="KW-0853">WD repeat</keyword>
<organism evidence="3 4">
    <name type="scientific">Cochliobolus sativus</name>
    <name type="common">Common root rot and spot blotch fungus</name>
    <name type="synonym">Bipolaris sorokiniana</name>
    <dbReference type="NCBI Taxonomy" id="45130"/>
    <lineage>
        <taxon>Eukaryota</taxon>
        <taxon>Fungi</taxon>
        <taxon>Dikarya</taxon>
        <taxon>Ascomycota</taxon>
        <taxon>Pezizomycotina</taxon>
        <taxon>Dothideomycetes</taxon>
        <taxon>Pleosporomycetidae</taxon>
        <taxon>Pleosporales</taxon>
        <taxon>Pleosporineae</taxon>
        <taxon>Pleosporaceae</taxon>
        <taxon>Bipolaris</taxon>
    </lineage>
</organism>
<keyword evidence="2" id="KW-0677">Repeat</keyword>
<evidence type="ECO:0000313" key="3">
    <source>
        <dbReference type="EMBL" id="KAF5847699.1"/>
    </source>
</evidence>
<protein>
    <recommendedName>
        <fullName evidence="5">WD40 repeat-like protein</fullName>
    </recommendedName>
</protein>
<proteinExistence type="predicted"/>
<evidence type="ECO:0000256" key="2">
    <source>
        <dbReference type="ARBA" id="ARBA00022737"/>
    </source>
</evidence>
<evidence type="ECO:0000313" key="4">
    <source>
        <dbReference type="Proteomes" id="UP000624244"/>
    </source>
</evidence>
<reference evidence="3" key="1">
    <citation type="submission" date="2019-11" db="EMBL/GenBank/DDBJ databases">
        <title>Bipolaris sorokiniana Genome sequencing.</title>
        <authorList>
            <person name="Wang H."/>
        </authorList>
    </citation>
    <scope>NUCLEOTIDE SEQUENCE</scope>
</reference>
<dbReference type="PANTHER" id="PTHR44472">
    <property type="entry name" value="DDB1- AND CUL4-ASSOCIATED FACTOR 4-RELATED"/>
    <property type="match status" value="1"/>
</dbReference>
<dbReference type="Gene3D" id="2.130.10.10">
    <property type="entry name" value="YVTN repeat-like/Quinoprotein amine dehydrogenase"/>
    <property type="match status" value="1"/>
</dbReference>
<name>A0A8H5ZGB1_COCSA</name>